<feature type="compositionally biased region" description="Basic and acidic residues" evidence="2">
    <location>
        <begin position="850"/>
        <end position="867"/>
    </location>
</feature>
<feature type="region of interest" description="Disordered" evidence="2">
    <location>
        <begin position="97"/>
        <end position="123"/>
    </location>
</feature>
<reference evidence="3" key="1">
    <citation type="submission" date="2023-06" db="EMBL/GenBank/DDBJ databases">
        <title>Genome-scale phylogeny and comparative genomics of the fungal order Sordariales.</title>
        <authorList>
            <consortium name="Lawrence Berkeley National Laboratory"/>
            <person name="Hensen N."/>
            <person name="Bonometti L."/>
            <person name="Westerberg I."/>
            <person name="Brannstrom I.O."/>
            <person name="Guillou S."/>
            <person name="Cros-Aarteil S."/>
            <person name="Calhoun S."/>
            <person name="Haridas S."/>
            <person name="Kuo A."/>
            <person name="Mondo S."/>
            <person name="Pangilinan J."/>
            <person name="Riley R."/>
            <person name="Labutti K."/>
            <person name="Andreopoulos B."/>
            <person name="Lipzen A."/>
            <person name="Chen C."/>
            <person name="Yanf M."/>
            <person name="Daum C."/>
            <person name="Ng V."/>
            <person name="Clum A."/>
            <person name="Steindorff A."/>
            <person name="Ohm R."/>
            <person name="Martin F."/>
            <person name="Silar P."/>
            <person name="Natvig D."/>
            <person name="Lalanne C."/>
            <person name="Gautier V."/>
            <person name="Ament-Velasquez S.L."/>
            <person name="Kruys A."/>
            <person name="Hutchinson M.I."/>
            <person name="Powell A.J."/>
            <person name="Barry K."/>
            <person name="Miller A.N."/>
            <person name="Grigoriev I.V."/>
            <person name="Debuchy R."/>
            <person name="Gladieux P."/>
            <person name="Thoren M.H."/>
            <person name="Johannesson H."/>
        </authorList>
    </citation>
    <scope>NUCLEOTIDE SEQUENCE</scope>
    <source>
        <strain evidence="3">CBS 307.81</strain>
    </source>
</reference>
<sequence>MNNRDSNEPRSHLIHNFLREARDSSAPGYLTTADTNRHGAIATQARRTSKVNGQDTSRSIDRPTRPKINSQIRPHNHDSDVSDDESIDITIRRRIYQDGAVSRNQPNKYGDNTTTPNSSLLGHASSDDERVRIVYRGVDEDVGASQKSPNFWIDPMNPQDVTIHMSIPAQDDVEYLLEECSRFRRLGDFRQSLALFENQLEHLLDNRYILLQYGQCLFEAGQYSRLEALEHARWPSGPQDLLQLGWEMLLNGAEYIAQGSTNQRTNTRQAATALLRRKWPSLDSTEAQILAHVIAQSTSERECRVLGDWHSLYRHMLDQGMIWELKDLLQALLMNFGVGASMELLRISANGPAGPVSPNKAASHGYVAQLEQLCRDLENEGEDESLSFALLDILTTLALESHAAMSPGKDDTIEWCMARASKQSSMLVARDPDFVISRPYLRWCMAKIFIKDANTSKFGEELTFRGSLRGNVIPVGFTTVFPSLWLPMYSPVDEETPRWEPRRNMALSTGSGSETIRAILEVSKELGDLDMQVACLQEMIHHGEQPVEDIVDSLIDIWSKAGMVQDIRTLHLFRYTLAHTDAAREQLRRDILCSGEIDGRQLRIARCMILRALATTPREKEQYLVQAKRIQREHQKVRFEDSWNEIERRPERSQNRRRYSSTDRRKEVKEESMSESEESDESCVGSHLEDARERWELERAREQLNALRLAGERREQERANDSDHKQARERRWELERTREELTALRLAVERREREHAHDMERAHDRWALERAREEIRQLKGAERQGTSKAPVKPASRAEKPVERQDNIAIDRRLDAIKREVEGIENDIRHARQTNDTKRIDSLHHRMEELGMERYGLEQTRIRSEQSKGRRTPSWPMETDRLALNGNDNPEGNGETQEKKSNEANTPNKDGTETAEPPLQVQPLLLLGYPGYGPSEVENEGDTDGST</sequence>
<evidence type="ECO:0000313" key="4">
    <source>
        <dbReference type="Proteomes" id="UP001174997"/>
    </source>
</evidence>
<evidence type="ECO:0000256" key="2">
    <source>
        <dbReference type="SAM" id="MobiDB-lite"/>
    </source>
</evidence>
<accession>A0AA40DFJ4</accession>
<evidence type="ECO:0000313" key="3">
    <source>
        <dbReference type="EMBL" id="KAK0672410.1"/>
    </source>
</evidence>
<keyword evidence="4" id="KW-1185">Reference proteome</keyword>
<feature type="compositionally biased region" description="Basic and acidic residues" evidence="2">
    <location>
        <begin position="650"/>
        <end position="672"/>
    </location>
</feature>
<comment type="caution">
    <text evidence="3">The sequence shown here is derived from an EMBL/GenBank/DDBJ whole genome shotgun (WGS) entry which is preliminary data.</text>
</comment>
<feature type="region of interest" description="Disordered" evidence="2">
    <location>
        <begin position="850"/>
        <end position="946"/>
    </location>
</feature>
<feature type="compositionally biased region" description="Polar residues" evidence="2">
    <location>
        <begin position="102"/>
        <end position="120"/>
    </location>
</feature>
<feature type="compositionally biased region" description="Basic and acidic residues" evidence="2">
    <location>
        <begin position="795"/>
        <end position="806"/>
    </location>
</feature>
<protein>
    <submittedName>
        <fullName evidence="3">Uncharacterized protein</fullName>
    </submittedName>
</protein>
<organism evidence="3 4">
    <name type="scientific">Cercophora samala</name>
    <dbReference type="NCBI Taxonomy" id="330535"/>
    <lineage>
        <taxon>Eukaryota</taxon>
        <taxon>Fungi</taxon>
        <taxon>Dikarya</taxon>
        <taxon>Ascomycota</taxon>
        <taxon>Pezizomycotina</taxon>
        <taxon>Sordariomycetes</taxon>
        <taxon>Sordariomycetidae</taxon>
        <taxon>Sordariales</taxon>
        <taxon>Lasiosphaeriaceae</taxon>
        <taxon>Cercophora</taxon>
    </lineage>
</organism>
<gene>
    <name evidence="3" type="ORF">QBC41DRAFT_24961</name>
</gene>
<dbReference type="Proteomes" id="UP001174997">
    <property type="component" value="Unassembled WGS sequence"/>
</dbReference>
<name>A0AA40DFJ4_9PEZI</name>
<feature type="compositionally biased region" description="Acidic residues" evidence="2">
    <location>
        <begin position="936"/>
        <end position="946"/>
    </location>
</feature>
<proteinExistence type="predicted"/>
<dbReference type="AlphaFoldDB" id="A0AA40DFJ4"/>
<feature type="coiled-coil region" evidence="1">
    <location>
        <begin position="697"/>
        <end position="754"/>
    </location>
</feature>
<keyword evidence="1" id="KW-0175">Coiled coil</keyword>
<feature type="region of interest" description="Disordered" evidence="2">
    <location>
        <begin position="778"/>
        <end position="806"/>
    </location>
</feature>
<feature type="compositionally biased region" description="Low complexity" evidence="2">
    <location>
        <begin position="916"/>
        <end position="933"/>
    </location>
</feature>
<dbReference type="EMBL" id="JAULSY010000013">
    <property type="protein sequence ID" value="KAK0672410.1"/>
    <property type="molecule type" value="Genomic_DNA"/>
</dbReference>
<evidence type="ECO:0000256" key="1">
    <source>
        <dbReference type="SAM" id="Coils"/>
    </source>
</evidence>
<feature type="region of interest" description="Disordered" evidence="2">
    <location>
        <begin position="650"/>
        <end position="685"/>
    </location>
</feature>
<feature type="region of interest" description="Disordered" evidence="2">
    <location>
        <begin position="44"/>
        <end position="85"/>
    </location>
</feature>